<evidence type="ECO:0000256" key="1">
    <source>
        <dbReference type="ARBA" id="ARBA00022741"/>
    </source>
</evidence>
<dbReference type="PANTHER" id="PTHR43272:SF33">
    <property type="entry name" value="AMP-BINDING DOMAIN-CONTAINING PROTEIN-RELATED"/>
    <property type="match status" value="1"/>
</dbReference>
<dbReference type="AlphaFoldDB" id="A0AAE2ZNN9"/>
<organism evidence="4 5">
    <name type="scientific">Flavimaribacter sediminis</name>
    <dbReference type="NCBI Taxonomy" id="2865987"/>
    <lineage>
        <taxon>Bacteria</taxon>
        <taxon>Pseudomonadati</taxon>
        <taxon>Pseudomonadota</taxon>
        <taxon>Alphaproteobacteria</taxon>
        <taxon>Hyphomicrobiales</taxon>
        <taxon>Rhizobiaceae</taxon>
        <taxon>Flavimaribacter</taxon>
    </lineage>
</organism>
<dbReference type="GO" id="GO:0005524">
    <property type="term" value="F:ATP binding"/>
    <property type="evidence" value="ECO:0007669"/>
    <property type="project" value="UniProtKB-KW"/>
</dbReference>
<dbReference type="EMBL" id="JAICBX010000004">
    <property type="protein sequence ID" value="MBW8639314.1"/>
    <property type="molecule type" value="Genomic_DNA"/>
</dbReference>
<dbReference type="Pfam" id="PF23562">
    <property type="entry name" value="AMP-binding_C_3"/>
    <property type="match status" value="1"/>
</dbReference>
<keyword evidence="5" id="KW-1185">Reference proteome</keyword>
<dbReference type="Pfam" id="PF00501">
    <property type="entry name" value="AMP-binding"/>
    <property type="match status" value="1"/>
</dbReference>
<dbReference type="InterPro" id="IPR000873">
    <property type="entry name" value="AMP-dep_synth/lig_dom"/>
</dbReference>
<gene>
    <name evidence="4" type="ORF">K1W69_19120</name>
</gene>
<dbReference type="InterPro" id="IPR020845">
    <property type="entry name" value="AMP-binding_CS"/>
</dbReference>
<evidence type="ECO:0000259" key="3">
    <source>
        <dbReference type="Pfam" id="PF00501"/>
    </source>
</evidence>
<sequence>MRDFPWQYRGGVVVTDHCGRIKLQPDTPRPSFAPWKPEFRIEERSDGSILMEQTEPLDAYPEKMTDCLLRWAAEQPERTYLARRVKGGDWREINYRDALAAVRSIGSYLLSIGLDPSRPVLILSENSIEHALMALGAQYVGIPSAAVSPAYSLISSDHGKLSDLVANLQPGLVFADDGEKFAAAIKAILKPGMHLVVCEKEPSGGGGVHFDDVLATEATQEAEDACRAVNADTVAKYLFTSGSTGSPKGVINTQRMMTSNQAMVADCYTFLREGPPVVVDWAPWNHTASGNKVFNMILYHGGTFYIDDGKPTPVGIQETIRNLKEISPSWYFNVPVGYDMLAKAFEADAELCASFFRNLSMMMYAGAGMAQHTWDKLKQLARKTTGHDVLLAAGLGATETAPFALMCMEPQESAGNIGVPSRGLVLKLVPNEDKLEARLKGPSITPGYLNDAEQTKKAFDEEGFYRLGDALRPADPEDFTKGFFFDGRIAENFKLSTGTWVAVGALRAGFIDHFSGLVKDVVIVGENRHYLAALAIPHEQHVRELASDHFEGKSLAEVLDSDIARAAFQEKLTDFAKSATGSSTRIMSMIAMAEPPDLDKGEVTDKGSINQRAVLRNRPELVDALYNGRPDVIEA</sequence>
<keyword evidence="1" id="KW-0547">Nucleotide-binding</keyword>
<comment type="caution">
    <text evidence="4">The sequence shown here is derived from an EMBL/GenBank/DDBJ whole genome shotgun (WGS) entry which is preliminary data.</text>
</comment>
<evidence type="ECO:0000313" key="4">
    <source>
        <dbReference type="EMBL" id="MBW8639314.1"/>
    </source>
</evidence>
<evidence type="ECO:0000313" key="5">
    <source>
        <dbReference type="Proteomes" id="UP001196509"/>
    </source>
</evidence>
<dbReference type="Proteomes" id="UP001196509">
    <property type="component" value="Unassembled WGS sequence"/>
</dbReference>
<dbReference type="GO" id="GO:0004467">
    <property type="term" value="F:long-chain fatty acid-CoA ligase activity"/>
    <property type="evidence" value="ECO:0007669"/>
    <property type="project" value="TreeGrafter"/>
</dbReference>
<protein>
    <submittedName>
        <fullName evidence="4">Feruloyl-CoA synthase</fullName>
    </submittedName>
</protein>
<dbReference type="PROSITE" id="PS00455">
    <property type="entry name" value="AMP_BINDING"/>
    <property type="match status" value="1"/>
</dbReference>
<proteinExistence type="predicted"/>
<evidence type="ECO:0000256" key="2">
    <source>
        <dbReference type="ARBA" id="ARBA00022840"/>
    </source>
</evidence>
<dbReference type="Gene3D" id="3.40.50.12780">
    <property type="entry name" value="N-terminal domain of ligase-like"/>
    <property type="match status" value="1"/>
</dbReference>
<dbReference type="GO" id="GO:0016020">
    <property type="term" value="C:membrane"/>
    <property type="evidence" value="ECO:0007669"/>
    <property type="project" value="TreeGrafter"/>
</dbReference>
<dbReference type="SUPFAM" id="SSF56801">
    <property type="entry name" value="Acetyl-CoA synthetase-like"/>
    <property type="match status" value="1"/>
</dbReference>
<name>A0AAE2ZNN9_9HYPH</name>
<keyword evidence="2" id="KW-0067">ATP-binding</keyword>
<accession>A0AAE2ZNN9</accession>
<reference evidence="4" key="1">
    <citation type="submission" date="2021-08" db="EMBL/GenBank/DDBJ databases">
        <title>Hoeflea bacterium WL0058 sp. nov., isolated from the sediment.</title>
        <authorList>
            <person name="Wang L."/>
            <person name="Zhang D."/>
        </authorList>
    </citation>
    <scope>NUCLEOTIDE SEQUENCE</scope>
    <source>
        <strain evidence="4">WL0058</strain>
    </source>
</reference>
<dbReference type="PANTHER" id="PTHR43272">
    <property type="entry name" value="LONG-CHAIN-FATTY-ACID--COA LIGASE"/>
    <property type="match status" value="1"/>
</dbReference>
<feature type="domain" description="AMP-dependent synthetase/ligase" evidence="3">
    <location>
        <begin position="70"/>
        <end position="449"/>
    </location>
</feature>
<dbReference type="CDD" id="cd05921">
    <property type="entry name" value="FCS"/>
    <property type="match status" value="1"/>
</dbReference>
<dbReference type="InterPro" id="IPR042099">
    <property type="entry name" value="ANL_N_sf"/>
</dbReference>